<feature type="compositionally biased region" description="Low complexity" evidence="1">
    <location>
        <begin position="136"/>
        <end position="156"/>
    </location>
</feature>
<feature type="region of interest" description="Disordered" evidence="1">
    <location>
        <begin position="121"/>
        <end position="170"/>
    </location>
</feature>
<evidence type="ECO:0000313" key="2">
    <source>
        <dbReference type="EMBL" id="ONM06863.1"/>
    </source>
</evidence>
<dbReference type="AlphaFoldDB" id="A0A1D6KWL6"/>
<name>A0A1D6KWL6_MAIZE</name>
<sequence length="170" mass="18480">MHHRIKTHQSSIIPISSLVIHVSELGDEEGVSVVEAAVRHSLSSTSTFCFSSGAQPLWMTSRSFMVNPASTALGAHSSRAIRHTVHNIDSACCVHTSETLISKRTTLRIVHRQSLRAILSSGTTDRASKMSKADSTHSVTNSSNNSTSCSTAPTNNHTPRWSVHHTDRIQ</sequence>
<dbReference type="EMBL" id="CM007647">
    <property type="protein sequence ID" value="ONM06863.1"/>
    <property type="molecule type" value="Genomic_DNA"/>
</dbReference>
<reference evidence="2" key="1">
    <citation type="submission" date="2015-12" db="EMBL/GenBank/DDBJ databases">
        <title>Update maize B73 reference genome by single molecule sequencing technologies.</title>
        <authorList>
            <consortium name="Maize Genome Sequencing Project"/>
            <person name="Ware D."/>
        </authorList>
    </citation>
    <scope>NUCLEOTIDE SEQUENCE [LARGE SCALE GENOMIC DNA]</scope>
    <source>
        <tissue evidence="2">Seedling</tissue>
    </source>
</reference>
<proteinExistence type="predicted"/>
<gene>
    <name evidence="2" type="ORF">ZEAMMB73_Zm00001d033153</name>
</gene>
<organism evidence="2">
    <name type="scientific">Zea mays</name>
    <name type="common">Maize</name>
    <dbReference type="NCBI Taxonomy" id="4577"/>
    <lineage>
        <taxon>Eukaryota</taxon>
        <taxon>Viridiplantae</taxon>
        <taxon>Streptophyta</taxon>
        <taxon>Embryophyta</taxon>
        <taxon>Tracheophyta</taxon>
        <taxon>Spermatophyta</taxon>
        <taxon>Magnoliopsida</taxon>
        <taxon>Liliopsida</taxon>
        <taxon>Poales</taxon>
        <taxon>Poaceae</taxon>
        <taxon>PACMAD clade</taxon>
        <taxon>Panicoideae</taxon>
        <taxon>Andropogonodae</taxon>
        <taxon>Andropogoneae</taxon>
        <taxon>Tripsacinae</taxon>
        <taxon>Zea</taxon>
    </lineage>
</organism>
<evidence type="ECO:0000256" key="1">
    <source>
        <dbReference type="SAM" id="MobiDB-lite"/>
    </source>
</evidence>
<accession>A0A1D6KWL6</accession>
<feature type="compositionally biased region" description="Basic and acidic residues" evidence="1">
    <location>
        <begin position="126"/>
        <end position="135"/>
    </location>
</feature>
<protein>
    <submittedName>
        <fullName evidence="2">SMAD/FHA domain-containing protein</fullName>
    </submittedName>
</protein>